<keyword evidence="1" id="KW-0812">Transmembrane</keyword>
<dbReference type="Proteomes" id="UP000228484">
    <property type="component" value="Unassembled WGS sequence"/>
</dbReference>
<dbReference type="EMBL" id="NWUW01000055">
    <property type="protein sequence ID" value="PIE91949.1"/>
    <property type="molecule type" value="Genomic_DNA"/>
</dbReference>
<comment type="caution">
    <text evidence="2">The sequence shown here is derived from an EMBL/GenBank/DDBJ whole genome shotgun (WGS) entry which is preliminary data.</text>
</comment>
<name>A0A2G6Q694_9BACI</name>
<keyword evidence="1" id="KW-1133">Transmembrane helix</keyword>
<proteinExistence type="predicted"/>
<dbReference type="AlphaFoldDB" id="A0A2G6Q694"/>
<feature type="transmembrane region" description="Helical" evidence="1">
    <location>
        <begin position="12"/>
        <end position="35"/>
    </location>
</feature>
<accession>A0A2G6Q694</accession>
<keyword evidence="1" id="KW-0472">Membrane</keyword>
<reference evidence="2 3" key="1">
    <citation type="submission" date="2017-09" db="EMBL/GenBank/DDBJ databases">
        <title>Biocontrol bacteria screening and application from spent mushroom substrate.</title>
        <authorList>
            <person name="Sun X."/>
        </authorList>
    </citation>
    <scope>NUCLEOTIDE SEQUENCE [LARGE SCALE GENOMIC DNA]</scope>
    <source>
        <strain evidence="2 3">100374</strain>
    </source>
</reference>
<evidence type="ECO:0000313" key="3">
    <source>
        <dbReference type="Proteomes" id="UP000228484"/>
    </source>
</evidence>
<organism evidence="2 3">
    <name type="scientific">Bacillus fungorum</name>
    <dbReference type="NCBI Taxonomy" id="2039284"/>
    <lineage>
        <taxon>Bacteria</taxon>
        <taxon>Bacillati</taxon>
        <taxon>Bacillota</taxon>
        <taxon>Bacilli</taxon>
        <taxon>Bacillales</taxon>
        <taxon>Bacillaceae</taxon>
        <taxon>Bacillus</taxon>
    </lineage>
</organism>
<evidence type="ECO:0000256" key="1">
    <source>
        <dbReference type="SAM" id="Phobius"/>
    </source>
</evidence>
<feature type="transmembrane region" description="Helical" evidence="1">
    <location>
        <begin position="67"/>
        <end position="86"/>
    </location>
</feature>
<evidence type="ECO:0000313" key="2">
    <source>
        <dbReference type="EMBL" id="PIE91949.1"/>
    </source>
</evidence>
<protein>
    <submittedName>
        <fullName evidence="2">Uncharacterized protein</fullName>
    </submittedName>
</protein>
<keyword evidence="3" id="KW-1185">Reference proteome</keyword>
<sequence length="102" mass="12050">MKYSLQKLLSFFTIPLAMAIPFTLLILCILISFNIEPTKFSGDFYFNLQDSIFISVWNLIKASTIKLLIPSYLYSLVMWTLIYVIWKWIKKSLLNIIKDNQF</sequence>
<gene>
    <name evidence="2" type="ORF">CO726_29325</name>
</gene>